<protein>
    <recommendedName>
        <fullName evidence="4">Nicotinamide N-methyltransferase</fullName>
    </recommendedName>
</protein>
<dbReference type="PANTHER" id="PTHR14614">
    <property type="entry name" value="HEPATOCELLULAR CARCINOMA-ASSOCIATED ANTIGEN"/>
    <property type="match status" value="1"/>
</dbReference>
<dbReference type="EMBL" id="ML119646">
    <property type="protein sequence ID" value="RPA87552.1"/>
    <property type="molecule type" value="Genomic_DNA"/>
</dbReference>
<gene>
    <name evidence="2" type="ORF">BJ508DRAFT_300808</name>
</gene>
<dbReference type="OrthoDB" id="2529286at2759"/>
<evidence type="ECO:0000313" key="3">
    <source>
        <dbReference type="Proteomes" id="UP000275078"/>
    </source>
</evidence>
<dbReference type="Gene3D" id="3.40.50.150">
    <property type="entry name" value="Vaccinia Virus protein VP39"/>
    <property type="match status" value="1"/>
</dbReference>
<organism evidence="2 3">
    <name type="scientific">Ascobolus immersus RN42</name>
    <dbReference type="NCBI Taxonomy" id="1160509"/>
    <lineage>
        <taxon>Eukaryota</taxon>
        <taxon>Fungi</taxon>
        <taxon>Dikarya</taxon>
        <taxon>Ascomycota</taxon>
        <taxon>Pezizomycotina</taxon>
        <taxon>Pezizomycetes</taxon>
        <taxon>Pezizales</taxon>
        <taxon>Ascobolaceae</taxon>
        <taxon>Ascobolus</taxon>
    </lineage>
</organism>
<dbReference type="InterPro" id="IPR029063">
    <property type="entry name" value="SAM-dependent_MTases_sf"/>
</dbReference>
<evidence type="ECO:0008006" key="4">
    <source>
        <dbReference type="Google" id="ProtNLM"/>
    </source>
</evidence>
<dbReference type="PANTHER" id="PTHR14614:SF109">
    <property type="entry name" value="RIBOSOMAL LYSINE N-METHYLTRANSFERASE 5"/>
    <property type="match status" value="1"/>
</dbReference>
<dbReference type="Pfam" id="PF10294">
    <property type="entry name" value="Methyltransf_16"/>
    <property type="match status" value="1"/>
</dbReference>
<proteinExistence type="predicted"/>
<evidence type="ECO:0000256" key="1">
    <source>
        <dbReference type="SAM" id="MobiDB-lite"/>
    </source>
</evidence>
<name>A0A3N4IN40_ASCIM</name>
<dbReference type="SUPFAM" id="SSF53335">
    <property type="entry name" value="S-adenosyl-L-methionine-dependent methyltransferases"/>
    <property type="match status" value="1"/>
</dbReference>
<dbReference type="Proteomes" id="UP000275078">
    <property type="component" value="Unassembled WGS sequence"/>
</dbReference>
<dbReference type="AlphaFoldDB" id="A0A3N4IN40"/>
<reference evidence="2 3" key="1">
    <citation type="journal article" date="2018" name="Nat. Ecol. Evol.">
        <title>Pezizomycetes genomes reveal the molecular basis of ectomycorrhizal truffle lifestyle.</title>
        <authorList>
            <person name="Murat C."/>
            <person name="Payen T."/>
            <person name="Noel B."/>
            <person name="Kuo A."/>
            <person name="Morin E."/>
            <person name="Chen J."/>
            <person name="Kohler A."/>
            <person name="Krizsan K."/>
            <person name="Balestrini R."/>
            <person name="Da Silva C."/>
            <person name="Montanini B."/>
            <person name="Hainaut M."/>
            <person name="Levati E."/>
            <person name="Barry K.W."/>
            <person name="Belfiori B."/>
            <person name="Cichocki N."/>
            <person name="Clum A."/>
            <person name="Dockter R.B."/>
            <person name="Fauchery L."/>
            <person name="Guy J."/>
            <person name="Iotti M."/>
            <person name="Le Tacon F."/>
            <person name="Lindquist E.A."/>
            <person name="Lipzen A."/>
            <person name="Malagnac F."/>
            <person name="Mello A."/>
            <person name="Molinier V."/>
            <person name="Miyauchi S."/>
            <person name="Poulain J."/>
            <person name="Riccioni C."/>
            <person name="Rubini A."/>
            <person name="Sitrit Y."/>
            <person name="Splivallo R."/>
            <person name="Traeger S."/>
            <person name="Wang M."/>
            <person name="Zifcakova L."/>
            <person name="Wipf D."/>
            <person name="Zambonelli A."/>
            <person name="Paolocci F."/>
            <person name="Nowrousian M."/>
            <person name="Ottonello S."/>
            <person name="Baldrian P."/>
            <person name="Spatafora J.W."/>
            <person name="Henrissat B."/>
            <person name="Nagy L.G."/>
            <person name="Aury J.M."/>
            <person name="Wincker P."/>
            <person name="Grigoriev I.V."/>
            <person name="Bonfante P."/>
            <person name="Martin F.M."/>
        </authorList>
    </citation>
    <scope>NUCLEOTIDE SEQUENCE [LARGE SCALE GENOMIC DNA]</scope>
    <source>
        <strain evidence="2 3">RN42</strain>
    </source>
</reference>
<sequence length="306" mass="33791">MATIESRLSQIGYRVEDIDEEFYNILTTERPPPASLGFIVSKDDKLPVTVGPFELEVHQSKGLLNSKHEEGTTGAVVWRLSIPLAEFLLENFSSSNAFLNSNSTVLELGSGSSGVMALTVGRKVKRWIASDIDAIYRPLIRNLSENLGDEWSEKDGMFTQTGGKKPKGKKKVNTSTSSPTESSIEVVVINWEQTDLRSNSVFRSGTGGVNMKIDMIVCTDCVYNIALIKPLIDTMVEASRLTHEAHGVYPLVLVAQEVRADDVLEAFLTTFAELFEVWRIDRHLGGKWDREVGGSAVLHAGFLKDN</sequence>
<dbReference type="GO" id="GO:0008757">
    <property type="term" value="F:S-adenosylmethionine-dependent methyltransferase activity"/>
    <property type="evidence" value="ECO:0007669"/>
    <property type="project" value="UniProtKB-ARBA"/>
</dbReference>
<keyword evidence="3" id="KW-1185">Reference proteome</keyword>
<evidence type="ECO:0000313" key="2">
    <source>
        <dbReference type="EMBL" id="RPA87552.1"/>
    </source>
</evidence>
<dbReference type="STRING" id="1160509.A0A3N4IN40"/>
<accession>A0A3N4IN40</accession>
<dbReference type="InterPro" id="IPR019410">
    <property type="entry name" value="Methyltransf_16"/>
</dbReference>
<feature type="region of interest" description="Disordered" evidence="1">
    <location>
        <begin position="154"/>
        <end position="178"/>
    </location>
</feature>
<dbReference type="GO" id="GO:0032991">
    <property type="term" value="C:protein-containing complex"/>
    <property type="evidence" value="ECO:0007669"/>
    <property type="project" value="TreeGrafter"/>
</dbReference>
<dbReference type="GO" id="GO:0005829">
    <property type="term" value="C:cytosol"/>
    <property type="evidence" value="ECO:0007669"/>
    <property type="project" value="TreeGrafter"/>
</dbReference>